<comment type="caution">
    <text evidence="1">The sequence shown here is derived from an EMBL/GenBank/DDBJ whole genome shotgun (WGS) entry which is preliminary data.</text>
</comment>
<dbReference type="AlphaFoldDB" id="A0A9D4D7Z2"/>
<dbReference type="Proteomes" id="UP000828390">
    <property type="component" value="Unassembled WGS sequence"/>
</dbReference>
<keyword evidence="2" id="KW-1185">Reference proteome</keyword>
<reference evidence="1" key="1">
    <citation type="journal article" date="2019" name="bioRxiv">
        <title>The Genome of the Zebra Mussel, Dreissena polymorpha: A Resource for Invasive Species Research.</title>
        <authorList>
            <person name="McCartney M.A."/>
            <person name="Auch B."/>
            <person name="Kono T."/>
            <person name="Mallez S."/>
            <person name="Zhang Y."/>
            <person name="Obille A."/>
            <person name="Becker A."/>
            <person name="Abrahante J.E."/>
            <person name="Garbe J."/>
            <person name="Badalamenti J.P."/>
            <person name="Herman A."/>
            <person name="Mangelson H."/>
            <person name="Liachko I."/>
            <person name="Sullivan S."/>
            <person name="Sone E.D."/>
            <person name="Koren S."/>
            <person name="Silverstein K.A.T."/>
            <person name="Beckman K.B."/>
            <person name="Gohl D.M."/>
        </authorList>
    </citation>
    <scope>NUCLEOTIDE SEQUENCE</scope>
    <source>
        <strain evidence="1">Duluth1</strain>
        <tissue evidence="1">Whole animal</tissue>
    </source>
</reference>
<accession>A0A9D4D7Z2</accession>
<name>A0A9D4D7Z2_DREPO</name>
<proteinExistence type="predicted"/>
<reference evidence="1" key="2">
    <citation type="submission" date="2020-11" db="EMBL/GenBank/DDBJ databases">
        <authorList>
            <person name="McCartney M.A."/>
            <person name="Auch B."/>
            <person name="Kono T."/>
            <person name="Mallez S."/>
            <person name="Becker A."/>
            <person name="Gohl D.M."/>
            <person name="Silverstein K.A.T."/>
            <person name="Koren S."/>
            <person name="Bechman K.B."/>
            <person name="Herman A."/>
            <person name="Abrahante J.E."/>
            <person name="Garbe J."/>
        </authorList>
    </citation>
    <scope>NUCLEOTIDE SEQUENCE</scope>
    <source>
        <strain evidence="1">Duluth1</strain>
        <tissue evidence="1">Whole animal</tissue>
    </source>
</reference>
<dbReference type="EMBL" id="JAIWYP010000011">
    <property type="protein sequence ID" value="KAH3739714.1"/>
    <property type="molecule type" value="Genomic_DNA"/>
</dbReference>
<organism evidence="1 2">
    <name type="scientific">Dreissena polymorpha</name>
    <name type="common">Zebra mussel</name>
    <name type="synonym">Mytilus polymorpha</name>
    <dbReference type="NCBI Taxonomy" id="45954"/>
    <lineage>
        <taxon>Eukaryota</taxon>
        <taxon>Metazoa</taxon>
        <taxon>Spiralia</taxon>
        <taxon>Lophotrochozoa</taxon>
        <taxon>Mollusca</taxon>
        <taxon>Bivalvia</taxon>
        <taxon>Autobranchia</taxon>
        <taxon>Heteroconchia</taxon>
        <taxon>Euheterodonta</taxon>
        <taxon>Imparidentia</taxon>
        <taxon>Neoheterodontei</taxon>
        <taxon>Myida</taxon>
        <taxon>Dreissenoidea</taxon>
        <taxon>Dreissenidae</taxon>
        <taxon>Dreissena</taxon>
    </lineage>
</organism>
<gene>
    <name evidence="1" type="ORF">DPMN_046401</name>
</gene>
<sequence length="85" mass="9494">MTADLLFLILPYVGHNGRIAAFFSLRAKVAPSKTCAVFYFFSAFSFSQAIVRPVNREEPVVQLIQQHAGEVLGCPFYIEIEVKGK</sequence>
<evidence type="ECO:0000313" key="2">
    <source>
        <dbReference type="Proteomes" id="UP000828390"/>
    </source>
</evidence>
<evidence type="ECO:0000313" key="1">
    <source>
        <dbReference type="EMBL" id="KAH3739714.1"/>
    </source>
</evidence>
<protein>
    <submittedName>
        <fullName evidence="1">Uncharacterized protein</fullName>
    </submittedName>
</protein>